<protein>
    <submittedName>
        <fullName evidence="4">Methyltransferase, putative</fullName>
    </submittedName>
</protein>
<dbReference type="InterPro" id="IPR029063">
    <property type="entry name" value="SAM-dependent_MTases_sf"/>
</dbReference>
<feature type="domain" description="Methyltransferase type 11" evidence="3">
    <location>
        <begin position="45"/>
        <end position="138"/>
    </location>
</feature>
<accession>Q30QK5</accession>
<keyword evidence="4" id="KW-0489">Methyltransferase</keyword>
<dbReference type="Proteomes" id="UP000002714">
    <property type="component" value="Chromosome"/>
</dbReference>
<organism evidence="4 5">
    <name type="scientific">Sulfurimonas denitrificans (strain ATCC 33889 / DSM 1251)</name>
    <name type="common">Thiomicrospira denitrificans (strain ATCC 33889 / DSM 1251)</name>
    <dbReference type="NCBI Taxonomy" id="326298"/>
    <lineage>
        <taxon>Bacteria</taxon>
        <taxon>Pseudomonadati</taxon>
        <taxon>Campylobacterota</taxon>
        <taxon>Epsilonproteobacteria</taxon>
        <taxon>Campylobacterales</taxon>
        <taxon>Sulfurimonadaceae</taxon>
        <taxon>Sulfurimonas</taxon>
    </lineage>
</organism>
<dbReference type="PANTHER" id="PTHR43861">
    <property type="entry name" value="TRANS-ACONITATE 2-METHYLTRANSFERASE-RELATED"/>
    <property type="match status" value="1"/>
</dbReference>
<dbReference type="GO" id="GO:0008757">
    <property type="term" value="F:S-adenosylmethionine-dependent methyltransferase activity"/>
    <property type="evidence" value="ECO:0007669"/>
    <property type="project" value="InterPro"/>
</dbReference>
<dbReference type="PANTHER" id="PTHR43861:SF3">
    <property type="entry name" value="PUTATIVE (AFU_ORTHOLOGUE AFUA_2G14390)-RELATED"/>
    <property type="match status" value="1"/>
</dbReference>
<dbReference type="EMBL" id="CP000153">
    <property type="protein sequence ID" value="ABB44726.1"/>
    <property type="molecule type" value="Genomic_DNA"/>
</dbReference>
<dbReference type="RefSeq" id="WP_011373078.1">
    <property type="nucleotide sequence ID" value="NC_007575.1"/>
</dbReference>
<proteinExistence type="predicted"/>
<dbReference type="InterPro" id="IPR013216">
    <property type="entry name" value="Methyltransf_11"/>
</dbReference>
<dbReference type="eggNOG" id="COG4976">
    <property type="taxonomic scope" value="Bacteria"/>
</dbReference>
<name>Q30QK5_SULDN</name>
<keyword evidence="5" id="KW-1185">Reference proteome</keyword>
<evidence type="ECO:0000313" key="5">
    <source>
        <dbReference type="Proteomes" id="UP000002714"/>
    </source>
</evidence>
<dbReference type="GO" id="GO:0032259">
    <property type="term" value="P:methylation"/>
    <property type="evidence" value="ECO:0007669"/>
    <property type="project" value="UniProtKB-KW"/>
</dbReference>
<dbReference type="Gene3D" id="3.40.50.150">
    <property type="entry name" value="Vaccinia Virus protein VP39"/>
    <property type="match status" value="1"/>
</dbReference>
<dbReference type="KEGG" id="tdn:Suden_1449"/>
<evidence type="ECO:0000313" key="4">
    <source>
        <dbReference type="EMBL" id="ABB44726.1"/>
    </source>
</evidence>
<evidence type="ECO:0000256" key="2">
    <source>
        <dbReference type="SAM" id="MobiDB-lite"/>
    </source>
</evidence>
<feature type="region of interest" description="Disordered" evidence="2">
    <location>
        <begin position="1"/>
        <end position="22"/>
    </location>
</feature>
<evidence type="ECO:0000259" key="3">
    <source>
        <dbReference type="Pfam" id="PF08241"/>
    </source>
</evidence>
<dbReference type="Pfam" id="PF08241">
    <property type="entry name" value="Methyltransf_11"/>
    <property type="match status" value="1"/>
</dbReference>
<reference evidence="4 5" key="1">
    <citation type="journal article" date="2008" name="Appl. Environ. Microbiol.">
        <title>Genome of the epsilonproteobacterial chemolithoautotroph Sulfurimonas denitrificans.</title>
        <authorList>
            <person name="Sievert S.M."/>
            <person name="Scott K.M."/>
            <person name="Klotz M.G."/>
            <person name="Chain P.S.G."/>
            <person name="Hauser L.J."/>
            <person name="Hemp J."/>
            <person name="Huegler M."/>
            <person name="Land M."/>
            <person name="Lapidus A."/>
            <person name="Larimer F.W."/>
            <person name="Lucas S."/>
            <person name="Malfatti S.A."/>
            <person name="Meyer F."/>
            <person name="Paulsen I.T."/>
            <person name="Ren Q."/>
            <person name="Simon J."/>
            <person name="Bailey K."/>
            <person name="Diaz E."/>
            <person name="Fitzpatrick K.A."/>
            <person name="Glover B."/>
            <person name="Gwatney N."/>
            <person name="Korajkic A."/>
            <person name="Long A."/>
            <person name="Mobberley J.M."/>
            <person name="Pantry S.N."/>
            <person name="Pazder G."/>
            <person name="Peterson S."/>
            <person name="Quintanilla J.D."/>
            <person name="Sprinkle R."/>
            <person name="Stephens J."/>
            <person name="Thomas P."/>
            <person name="Vaughn R."/>
            <person name="Weber M.J."/>
            <person name="Wooten L.L."/>
        </authorList>
    </citation>
    <scope>NUCLEOTIDE SEQUENCE [LARGE SCALE GENOMIC DNA]</scope>
    <source>
        <strain evidence="5">ATCC 33889 / DSM 1251</strain>
    </source>
</reference>
<feature type="compositionally biased region" description="Basic and acidic residues" evidence="2">
    <location>
        <begin position="1"/>
        <end position="18"/>
    </location>
</feature>
<dbReference type="SUPFAM" id="SSF53335">
    <property type="entry name" value="S-adenosyl-L-methionine-dependent methyltransferases"/>
    <property type="match status" value="1"/>
</dbReference>
<sequence length="201" mass="22385">MSEKMPNDNFKDKAKNWDKNSNTNTKTVGGAILEKIALNSDMELLDFGTGTGLLGFEIALHVKKVYGVDTSFSMLEELKAKNTPELSIEALHQDIIALPLDRNFDGLISSMTLHHIENLDSFFSTIYKNIEDGGFIAIADLELEDGSFHSDNSGVFHFGFDTTKLCNIVKSCGFKDIECVEVNRIKKPHKEYGVFLLTATK</sequence>
<dbReference type="AlphaFoldDB" id="Q30QK5"/>
<evidence type="ECO:0000256" key="1">
    <source>
        <dbReference type="ARBA" id="ARBA00022679"/>
    </source>
</evidence>
<keyword evidence="1 4" id="KW-0808">Transferase</keyword>
<dbReference type="HOGENOM" id="CLU_037990_1_2_7"/>
<gene>
    <name evidence="4" type="ordered locus">Suden_1449</name>
</gene>
<dbReference type="CDD" id="cd02440">
    <property type="entry name" value="AdoMet_MTases"/>
    <property type="match status" value="1"/>
</dbReference>